<gene>
    <name evidence="12" type="ORF">A2438_00380</name>
</gene>
<sequence length="186" mass="20441">MIVVATSNEHKLREIRDILNGGTGHRPVRTCQLSVIENGKTFEENAIKKAKAACKKTDQIAIADDSGLEVKCLNGKPGVKSARFAKPHLLCQKLLRVMKNCSDRSAQFVCVIAIAYPSGKIKIVKGICKGKIIHEMRGTNGFGYDPVFVPKGYKKTFAQMSATMKNRLSHRGKALRKLKSTLADAE</sequence>
<comment type="catalytic activity">
    <reaction evidence="8 10">
        <text>dITP + H2O = dIMP + diphosphate + H(+)</text>
        <dbReference type="Rhea" id="RHEA:28342"/>
        <dbReference type="ChEBI" id="CHEBI:15377"/>
        <dbReference type="ChEBI" id="CHEBI:15378"/>
        <dbReference type="ChEBI" id="CHEBI:33019"/>
        <dbReference type="ChEBI" id="CHEBI:61194"/>
        <dbReference type="ChEBI" id="CHEBI:61382"/>
        <dbReference type="EC" id="3.6.1.66"/>
    </reaction>
</comment>
<comment type="cofactor">
    <cofactor evidence="10">
        <name>Mg(2+)</name>
        <dbReference type="ChEBI" id="CHEBI:18420"/>
    </cofactor>
    <text evidence="10">Binds 1 Mg(2+) ion per subunit.</text>
</comment>
<reference evidence="12 13" key="1">
    <citation type="journal article" date="2016" name="Nat. Commun.">
        <title>Thousands of microbial genomes shed light on interconnected biogeochemical processes in an aquifer system.</title>
        <authorList>
            <person name="Anantharaman K."/>
            <person name="Brown C.T."/>
            <person name="Hug L.A."/>
            <person name="Sharon I."/>
            <person name="Castelle C.J."/>
            <person name="Probst A.J."/>
            <person name="Thomas B.C."/>
            <person name="Singh A."/>
            <person name="Wilkins M.J."/>
            <person name="Karaoz U."/>
            <person name="Brodie E.L."/>
            <person name="Williams K.H."/>
            <person name="Hubbard S.S."/>
            <person name="Banfield J.F."/>
        </authorList>
    </citation>
    <scope>NUCLEOTIDE SEQUENCE [LARGE SCALE GENOMIC DNA]</scope>
</reference>
<evidence type="ECO:0000256" key="8">
    <source>
        <dbReference type="ARBA" id="ARBA00051875"/>
    </source>
</evidence>
<dbReference type="GO" id="GO:0009117">
    <property type="term" value="P:nucleotide metabolic process"/>
    <property type="evidence" value="ECO:0007669"/>
    <property type="project" value="UniProtKB-KW"/>
</dbReference>
<keyword evidence="5 10" id="KW-0378">Hydrolase</keyword>
<feature type="binding site" evidence="10">
    <location>
        <begin position="142"/>
        <end position="145"/>
    </location>
    <ligand>
        <name>substrate</name>
    </ligand>
</feature>
<dbReference type="InterPro" id="IPR002637">
    <property type="entry name" value="RdgB/HAM1"/>
</dbReference>
<comment type="catalytic activity">
    <reaction evidence="9 10">
        <text>XTP + H2O = XMP + diphosphate + H(+)</text>
        <dbReference type="Rhea" id="RHEA:28610"/>
        <dbReference type="ChEBI" id="CHEBI:15377"/>
        <dbReference type="ChEBI" id="CHEBI:15378"/>
        <dbReference type="ChEBI" id="CHEBI:33019"/>
        <dbReference type="ChEBI" id="CHEBI:57464"/>
        <dbReference type="ChEBI" id="CHEBI:61314"/>
        <dbReference type="EC" id="3.6.1.66"/>
    </reaction>
</comment>
<dbReference type="Pfam" id="PF01725">
    <property type="entry name" value="Ham1p_like"/>
    <property type="match status" value="1"/>
</dbReference>
<dbReference type="GO" id="GO:0000166">
    <property type="term" value="F:nucleotide binding"/>
    <property type="evidence" value="ECO:0007669"/>
    <property type="project" value="UniProtKB-KW"/>
</dbReference>
<dbReference type="SUPFAM" id="SSF52972">
    <property type="entry name" value="ITPase-like"/>
    <property type="match status" value="1"/>
</dbReference>
<dbReference type="GO" id="GO:0017111">
    <property type="term" value="F:ribonucleoside triphosphate phosphatase activity"/>
    <property type="evidence" value="ECO:0007669"/>
    <property type="project" value="InterPro"/>
</dbReference>
<dbReference type="GO" id="GO:0009146">
    <property type="term" value="P:purine nucleoside triphosphate catabolic process"/>
    <property type="evidence" value="ECO:0007669"/>
    <property type="project" value="UniProtKB-UniRule"/>
</dbReference>
<comment type="catalytic activity">
    <reaction evidence="10">
        <text>ITP + H2O = IMP + diphosphate + H(+)</text>
        <dbReference type="Rhea" id="RHEA:29399"/>
        <dbReference type="ChEBI" id="CHEBI:15377"/>
        <dbReference type="ChEBI" id="CHEBI:15378"/>
        <dbReference type="ChEBI" id="CHEBI:33019"/>
        <dbReference type="ChEBI" id="CHEBI:58053"/>
        <dbReference type="ChEBI" id="CHEBI:61402"/>
        <dbReference type="EC" id="3.6.1.66"/>
    </reaction>
</comment>
<protein>
    <recommendedName>
        <fullName evidence="10">dITP/XTP pyrophosphatase</fullName>
        <ecNumber evidence="10">3.6.1.66</ecNumber>
    </recommendedName>
    <alternativeName>
        <fullName evidence="10">Non-canonical purine NTP pyrophosphatase</fullName>
    </alternativeName>
    <alternativeName>
        <fullName evidence="10">Non-standard purine NTP pyrophosphatase</fullName>
    </alternativeName>
    <alternativeName>
        <fullName evidence="10">Nucleoside-triphosphate diphosphatase</fullName>
    </alternativeName>
    <alternativeName>
        <fullName evidence="10">Nucleoside-triphosphate pyrophosphatase</fullName>
        <shortName evidence="10">NTPase</shortName>
    </alternativeName>
</protein>
<feature type="binding site" evidence="10">
    <location>
        <position position="165"/>
    </location>
    <ligand>
        <name>substrate</name>
    </ligand>
</feature>
<dbReference type="Proteomes" id="UP000179242">
    <property type="component" value="Unassembled WGS sequence"/>
</dbReference>
<dbReference type="EMBL" id="MEUJ01000002">
    <property type="protein sequence ID" value="OGC40744.1"/>
    <property type="molecule type" value="Genomic_DNA"/>
</dbReference>
<dbReference type="PANTHER" id="PTHR11067:SF9">
    <property type="entry name" value="INOSINE TRIPHOSPHATE PYROPHOSPHATASE"/>
    <property type="match status" value="1"/>
</dbReference>
<dbReference type="FunFam" id="3.90.950.10:FF:000001">
    <property type="entry name" value="dITP/XTP pyrophosphatase"/>
    <property type="match status" value="1"/>
</dbReference>
<keyword evidence="7 10" id="KW-0546">Nucleotide metabolism</keyword>
<feature type="binding site" evidence="10">
    <location>
        <begin position="170"/>
        <end position="171"/>
    </location>
    <ligand>
        <name>substrate</name>
    </ligand>
</feature>
<dbReference type="Gene3D" id="3.90.950.10">
    <property type="match status" value="1"/>
</dbReference>
<proteinExistence type="inferred from homology"/>
<evidence type="ECO:0000256" key="10">
    <source>
        <dbReference type="HAMAP-Rule" id="MF_01405"/>
    </source>
</evidence>
<dbReference type="GO" id="GO:0046872">
    <property type="term" value="F:metal ion binding"/>
    <property type="evidence" value="ECO:0007669"/>
    <property type="project" value="UniProtKB-KW"/>
</dbReference>
<feature type="binding site" evidence="10">
    <location>
        <begin position="6"/>
        <end position="11"/>
    </location>
    <ligand>
        <name>substrate</name>
    </ligand>
</feature>
<dbReference type="GO" id="GO:0035870">
    <property type="term" value="F:dITP diphosphatase activity"/>
    <property type="evidence" value="ECO:0007669"/>
    <property type="project" value="UniProtKB-UniRule"/>
</dbReference>
<comment type="caution">
    <text evidence="12">The sequence shown here is derived from an EMBL/GenBank/DDBJ whole genome shotgun (WGS) entry which is preliminary data.</text>
</comment>
<comment type="subunit">
    <text evidence="2 10">Homodimer.</text>
</comment>
<dbReference type="EC" id="3.6.1.66" evidence="10"/>
<evidence type="ECO:0000256" key="3">
    <source>
        <dbReference type="ARBA" id="ARBA00022723"/>
    </source>
</evidence>
<evidence type="ECO:0000256" key="1">
    <source>
        <dbReference type="ARBA" id="ARBA00008023"/>
    </source>
</evidence>
<dbReference type="PANTHER" id="PTHR11067">
    <property type="entry name" value="INOSINE TRIPHOSPHATE PYROPHOSPHATASE/HAM1 PROTEIN"/>
    <property type="match status" value="1"/>
</dbReference>
<dbReference type="InterPro" id="IPR029001">
    <property type="entry name" value="ITPase-like_fam"/>
</dbReference>
<comment type="function">
    <text evidence="10">Pyrophosphatase that catalyzes the hydrolysis of nucleoside triphosphates to their monophosphate derivatives, with a high preference for the non-canonical purine nucleotides XTP (xanthosine triphosphate), dITP (deoxyinosine triphosphate) and ITP. Seems to function as a house-cleaning enzyme that removes non-canonical purine nucleotides from the nucleotide pool, thus preventing their incorporation into DNA/RNA and avoiding chromosomal lesions.</text>
</comment>
<dbReference type="HAMAP" id="MF_01405">
    <property type="entry name" value="Non_canon_purine_NTPase"/>
    <property type="match status" value="1"/>
</dbReference>
<evidence type="ECO:0000256" key="11">
    <source>
        <dbReference type="RuleBase" id="RU003781"/>
    </source>
</evidence>
<evidence type="ECO:0000313" key="13">
    <source>
        <dbReference type="Proteomes" id="UP000179242"/>
    </source>
</evidence>
<comment type="similarity">
    <text evidence="1 10 11">Belongs to the HAM1 NTPase family.</text>
</comment>
<feature type="binding site" evidence="10">
    <location>
        <position position="65"/>
    </location>
    <ligand>
        <name>Mg(2+)</name>
        <dbReference type="ChEBI" id="CHEBI:18420"/>
    </ligand>
</feature>
<dbReference type="GO" id="GO:0036220">
    <property type="term" value="F:ITP diphosphatase activity"/>
    <property type="evidence" value="ECO:0007669"/>
    <property type="project" value="UniProtKB-UniRule"/>
</dbReference>
<feature type="active site" description="Proton acceptor" evidence="10">
    <location>
        <position position="65"/>
    </location>
</feature>
<dbReference type="AlphaFoldDB" id="A0A1F4U703"/>
<evidence type="ECO:0000256" key="7">
    <source>
        <dbReference type="ARBA" id="ARBA00023080"/>
    </source>
</evidence>
<dbReference type="GO" id="GO:0036222">
    <property type="term" value="F:XTP diphosphatase activity"/>
    <property type="evidence" value="ECO:0007669"/>
    <property type="project" value="UniProtKB-UniRule"/>
</dbReference>
<evidence type="ECO:0000256" key="9">
    <source>
        <dbReference type="ARBA" id="ARBA00052017"/>
    </source>
</evidence>
<accession>A0A1F4U703</accession>
<dbReference type="NCBIfam" id="TIGR00042">
    <property type="entry name" value="RdgB/HAM1 family non-canonical purine NTP pyrophosphatase"/>
    <property type="match status" value="1"/>
</dbReference>
<name>A0A1F4U703_UNCSA</name>
<keyword evidence="3 10" id="KW-0479">Metal-binding</keyword>
<dbReference type="GO" id="GO:0005829">
    <property type="term" value="C:cytosol"/>
    <property type="evidence" value="ECO:0007669"/>
    <property type="project" value="TreeGrafter"/>
</dbReference>
<keyword evidence="4 10" id="KW-0547">Nucleotide-binding</keyword>
<evidence type="ECO:0000256" key="2">
    <source>
        <dbReference type="ARBA" id="ARBA00011738"/>
    </source>
</evidence>
<comment type="caution">
    <text evidence="10">Lacks conserved residue(s) required for the propagation of feature annotation.</text>
</comment>
<evidence type="ECO:0000256" key="4">
    <source>
        <dbReference type="ARBA" id="ARBA00022741"/>
    </source>
</evidence>
<dbReference type="CDD" id="cd00515">
    <property type="entry name" value="HAM1"/>
    <property type="match status" value="1"/>
</dbReference>
<feature type="binding site" evidence="10">
    <location>
        <position position="66"/>
    </location>
    <ligand>
        <name>substrate</name>
    </ligand>
</feature>
<dbReference type="InterPro" id="IPR020922">
    <property type="entry name" value="dITP/XTP_pyrophosphatase"/>
</dbReference>
<organism evidence="12 13">
    <name type="scientific">candidate division WOR-1 bacterium RIFOXYC2_FULL_46_14</name>
    <dbReference type="NCBI Taxonomy" id="1802587"/>
    <lineage>
        <taxon>Bacteria</taxon>
        <taxon>Bacillati</taxon>
        <taxon>Saganbacteria</taxon>
    </lineage>
</organism>
<evidence type="ECO:0000256" key="6">
    <source>
        <dbReference type="ARBA" id="ARBA00022842"/>
    </source>
</evidence>
<evidence type="ECO:0000313" key="12">
    <source>
        <dbReference type="EMBL" id="OGC40744.1"/>
    </source>
</evidence>
<keyword evidence="6 10" id="KW-0460">Magnesium</keyword>
<evidence type="ECO:0000256" key="5">
    <source>
        <dbReference type="ARBA" id="ARBA00022801"/>
    </source>
</evidence>